<dbReference type="Proteomes" id="UP000634529">
    <property type="component" value="Unassembled WGS sequence"/>
</dbReference>
<keyword evidence="1" id="KW-1133">Transmembrane helix</keyword>
<accession>A0ABR9B420</accession>
<reference evidence="2 3" key="1">
    <citation type="submission" date="2020-09" db="EMBL/GenBank/DDBJ databases">
        <title>Paenibacillus sp. CAU 1523 isolated from sand of Haeundae Beach.</title>
        <authorList>
            <person name="Kim W."/>
        </authorList>
    </citation>
    <scope>NUCLEOTIDE SEQUENCE [LARGE SCALE GENOMIC DNA]</scope>
    <source>
        <strain evidence="2 3">CAU 1523</strain>
    </source>
</reference>
<evidence type="ECO:0000256" key="1">
    <source>
        <dbReference type="SAM" id="Phobius"/>
    </source>
</evidence>
<keyword evidence="3" id="KW-1185">Reference proteome</keyword>
<feature type="transmembrane region" description="Helical" evidence="1">
    <location>
        <begin position="140"/>
        <end position="157"/>
    </location>
</feature>
<keyword evidence="1" id="KW-0472">Membrane</keyword>
<proteinExistence type="predicted"/>
<dbReference type="EMBL" id="JACYTN010000038">
    <property type="protein sequence ID" value="MBD8501122.1"/>
    <property type="molecule type" value="Genomic_DNA"/>
</dbReference>
<feature type="transmembrane region" description="Helical" evidence="1">
    <location>
        <begin position="111"/>
        <end position="131"/>
    </location>
</feature>
<evidence type="ECO:0000313" key="3">
    <source>
        <dbReference type="Proteomes" id="UP000634529"/>
    </source>
</evidence>
<feature type="transmembrane region" description="Helical" evidence="1">
    <location>
        <begin position="7"/>
        <end position="29"/>
    </location>
</feature>
<comment type="caution">
    <text evidence="2">The sequence shown here is derived from an EMBL/GenBank/DDBJ whole genome shotgun (WGS) entry which is preliminary data.</text>
</comment>
<gene>
    <name evidence="2" type="ORF">IFO66_22875</name>
</gene>
<sequence length="158" mass="18084">MKRSDLFYVWVAITSYLTGLFVYVSYLLMYDGKITEGLGKIITWTAPAFFTVGIILYATAVFVLHLLRKYNFWSQTVTFILIGIIPVSIVPFTMGYFSINNFSFIFSPEGFHFLLAYSSIACTFSYGIWIARQKKNKKPFLYLSVLVILLFILVSNVG</sequence>
<feature type="transmembrane region" description="Helical" evidence="1">
    <location>
        <begin position="41"/>
        <end position="67"/>
    </location>
</feature>
<protein>
    <submittedName>
        <fullName evidence="2">Uncharacterized protein</fullName>
    </submittedName>
</protein>
<feature type="transmembrane region" description="Helical" evidence="1">
    <location>
        <begin position="79"/>
        <end position="99"/>
    </location>
</feature>
<keyword evidence="1" id="KW-0812">Transmembrane</keyword>
<evidence type="ECO:0000313" key="2">
    <source>
        <dbReference type="EMBL" id="MBD8501122.1"/>
    </source>
</evidence>
<organism evidence="2 3">
    <name type="scientific">Paenibacillus arenosi</name>
    <dbReference type="NCBI Taxonomy" id="2774142"/>
    <lineage>
        <taxon>Bacteria</taxon>
        <taxon>Bacillati</taxon>
        <taxon>Bacillota</taxon>
        <taxon>Bacilli</taxon>
        <taxon>Bacillales</taxon>
        <taxon>Paenibacillaceae</taxon>
        <taxon>Paenibacillus</taxon>
    </lineage>
</organism>
<name>A0ABR9B420_9BACL</name>
<dbReference type="RefSeq" id="WP_192027330.1">
    <property type="nucleotide sequence ID" value="NZ_JACYTN010000038.1"/>
</dbReference>